<comment type="caution">
    <text evidence="4">The sequence shown here is derived from an EMBL/GenBank/DDBJ whole genome shotgun (WGS) entry which is preliminary data.</text>
</comment>
<evidence type="ECO:0000256" key="1">
    <source>
        <dbReference type="ARBA" id="ARBA00022786"/>
    </source>
</evidence>
<evidence type="ECO:0000313" key="4">
    <source>
        <dbReference type="EMBL" id="KAH3877591.1"/>
    </source>
</evidence>
<evidence type="ECO:0000259" key="3">
    <source>
        <dbReference type="PROSITE" id="PS50237"/>
    </source>
</evidence>
<protein>
    <recommendedName>
        <fullName evidence="3">HECT domain-containing protein</fullName>
    </recommendedName>
</protein>
<dbReference type="EMBL" id="JAIWYP010000001">
    <property type="protein sequence ID" value="KAH3877591.1"/>
    <property type="molecule type" value="Genomic_DNA"/>
</dbReference>
<dbReference type="Gene3D" id="3.30.2410.10">
    <property type="entry name" value="Hect, E3 ligase catalytic domain"/>
    <property type="match status" value="1"/>
</dbReference>
<organism evidence="4 5">
    <name type="scientific">Dreissena polymorpha</name>
    <name type="common">Zebra mussel</name>
    <name type="synonym">Mytilus polymorpha</name>
    <dbReference type="NCBI Taxonomy" id="45954"/>
    <lineage>
        <taxon>Eukaryota</taxon>
        <taxon>Metazoa</taxon>
        <taxon>Spiralia</taxon>
        <taxon>Lophotrochozoa</taxon>
        <taxon>Mollusca</taxon>
        <taxon>Bivalvia</taxon>
        <taxon>Autobranchia</taxon>
        <taxon>Heteroconchia</taxon>
        <taxon>Euheterodonta</taxon>
        <taxon>Imparidentia</taxon>
        <taxon>Neoheterodontei</taxon>
        <taxon>Myida</taxon>
        <taxon>Dreissenoidea</taxon>
        <taxon>Dreissenidae</taxon>
        <taxon>Dreissena</taxon>
    </lineage>
</organism>
<keyword evidence="5" id="KW-1185">Reference proteome</keyword>
<evidence type="ECO:0000256" key="2">
    <source>
        <dbReference type="PROSITE-ProRule" id="PRU00104"/>
    </source>
</evidence>
<accession>A0A9D4RQD6</accession>
<reference evidence="4" key="1">
    <citation type="journal article" date="2019" name="bioRxiv">
        <title>The Genome of the Zebra Mussel, Dreissena polymorpha: A Resource for Invasive Species Research.</title>
        <authorList>
            <person name="McCartney M.A."/>
            <person name="Auch B."/>
            <person name="Kono T."/>
            <person name="Mallez S."/>
            <person name="Zhang Y."/>
            <person name="Obille A."/>
            <person name="Becker A."/>
            <person name="Abrahante J.E."/>
            <person name="Garbe J."/>
            <person name="Badalamenti J.P."/>
            <person name="Herman A."/>
            <person name="Mangelson H."/>
            <person name="Liachko I."/>
            <person name="Sullivan S."/>
            <person name="Sone E.D."/>
            <person name="Koren S."/>
            <person name="Silverstein K.A.T."/>
            <person name="Beckman K.B."/>
            <person name="Gohl D.M."/>
        </authorList>
    </citation>
    <scope>NUCLEOTIDE SEQUENCE</scope>
    <source>
        <strain evidence="4">Duluth1</strain>
        <tissue evidence="4">Whole animal</tissue>
    </source>
</reference>
<dbReference type="Proteomes" id="UP000828390">
    <property type="component" value="Unassembled WGS sequence"/>
</dbReference>
<dbReference type="InterPro" id="IPR000569">
    <property type="entry name" value="HECT_dom"/>
</dbReference>
<reference evidence="4" key="2">
    <citation type="submission" date="2020-11" db="EMBL/GenBank/DDBJ databases">
        <authorList>
            <person name="McCartney M.A."/>
            <person name="Auch B."/>
            <person name="Kono T."/>
            <person name="Mallez S."/>
            <person name="Becker A."/>
            <person name="Gohl D.M."/>
            <person name="Silverstein K.A.T."/>
            <person name="Koren S."/>
            <person name="Bechman K.B."/>
            <person name="Herman A."/>
            <person name="Abrahante J.E."/>
            <person name="Garbe J."/>
        </authorList>
    </citation>
    <scope>NUCLEOTIDE SEQUENCE</scope>
    <source>
        <strain evidence="4">Duluth1</strain>
        <tissue evidence="4">Whole animal</tissue>
    </source>
</reference>
<dbReference type="AlphaFoldDB" id="A0A9D4RQD6"/>
<evidence type="ECO:0000313" key="5">
    <source>
        <dbReference type="Proteomes" id="UP000828390"/>
    </source>
</evidence>
<dbReference type="GO" id="GO:0004842">
    <property type="term" value="F:ubiquitin-protein transferase activity"/>
    <property type="evidence" value="ECO:0007669"/>
    <property type="project" value="InterPro"/>
</dbReference>
<gene>
    <name evidence="4" type="ORF">DPMN_001466</name>
</gene>
<dbReference type="PROSITE" id="PS50237">
    <property type="entry name" value="HECT"/>
    <property type="match status" value="1"/>
</dbReference>
<sequence>MDDICGMWGMVTKHASVFQPLVCNLPKPLMKHKMDRIIRYDFSELGSNARTSEDETIYAWELFLHDIEDGIVPTTMAELLAFISVAASIPPCGFQKPIEIHFYMQEDGVTRLPYASPCSLDLWLPRGQTPESVSTLLLKSVNESMGFLKI</sequence>
<feature type="active site" description="Glycyl thioester intermediate" evidence="2">
    <location>
        <position position="118"/>
    </location>
</feature>
<name>A0A9D4RQD6_DREPO</name>
<proteinExistence type="predicted"/>
<keyword evidence="1 2" id="KW-0833">Ubl conjugation pathway</keyword>
<dbReference type="InterPro" id="IPR035983">
    <property type="entry name" value="Hect_E3_ubiquitin_ligase"/>
</dbReference>
<dbReference type="Pfam" id="PF00632">
    <property type="entry name" value="HECT"/>
    <property type="match status" value="1"/>
</dbReference>
<dbReference type="SUPFAM" id="SSF56204">
    <property type="entry name" value="Hect, E3 ligase catalytic domain"/>
    <property type="match status" value="1"/>
</dbReference>
<feature type="domain" description="HECT" evidence="3">
    <location>
        <begin position="79"/>
        <end position="147"/>
    </location>
</feature>